<dbReference type="InterPro" id="IPR033121">
    <property type="entry name" value="PEPTIDASE_A1"/>
</dbReference>
<dbReference type="InterPro" id="IPR001461">
    <property type="entry name" value="Aspartic_peptidase_A1"/>
</dbReference>
<feature type="disulfide bond" evidence="2">
    <location>
        <begin position="101"/>
        <end position="106"/>
    </location>
</feature>
<reference evidence="5" key="1">
    <citation type="submission" date="2020-05" db="EMBL/GenBank/DDBJ databases">
        <title>Mycena genomes resolve the evolution of fungal bioluminescence.</title>
        <authorList>
            <person name="Tsai I.J."/>
        </authorList>
    </citation>
    <scope>NUCLEOTIDE SEQUENCE</scope>
    <source>
        <strain evidence="5">160909Yilan</strain>
    </source>
</reference>
<evidence type="ECO:0000256" key="1">
    <source>
        <dbReference type="ARBA" id="ARBA00007447"/>
    </source>
</evidence>
<dbReference type="CDD" id="cd05471">
    <property type="entry name" value="pepsin_like"/>
    <property type="match status" value="1"/>
</dbReference>
<dbReference type="Gene3D" id="2.40.70.10">
    <property type="entry name" value="Acid Proteases"/>
    <property type="match status" value="2"/>
</dbReference>
<dbReference type="GO" id="GO:0006508">
    <property type="term" value="P:proteolysis"/>
    <property type="evidence" value="ECO:0007669"/>
    <property type="project" value="UniProtKB-KW"/>
</dbReference>
<dbReference type="AlphaFoldDB" id="A0A8H7CL72"/>
<sequence>MFNKASLLFFIALAIGAAASPAAAPVVAREVTVALRNRANLTTSDGVFDKDRILRATDKTLNKHRQNLFNLKNNKGADALPKGASLDPPGSADLWVPSSTCKSYACGFKSTYKASNSVTSVKKSQTFSGEYLDGTEISGPTYTDDVTIAGIQVTKQWFSAVTSISDNFATDPADGILGLAFPAVSVLNQSPWFITAHTEKKLKKNQFGFFLSTSGSEIYLGGTDAAKYKGSLEFHAIDQSYGYWLVPGASAKVNNAVAISGFETIIDSGTSLMYGPFEEVIYVYAQLPGAAIFDYENGLFSYTCVPAPKISFNWGGKDWVISSALFNLGKTAKGSTQCVGALIGESVLGDNIWLLGDAFMQNVYTAFDFDKEAVGFGALA</sequence>
<dbReference type="InterPro" id="IPR034164">
    <property type="entry name" value="Pepsin-like_dom"/>
</dbReference>
<evidence type="ECO:0000313" key="6">
    <source>
        <dbReference type="Proteomes" id="UP000623467"/>
    </source>
</evidence>
<keyword evidence="3" id="KW-0732">Signal</keyword>
<comment type="caution">
    <text evidence="5">The sequence shown here is derived from an EMBL/GenBank/DDBJ whole genome shotgun (WGS) entry which is preliminary data.</text>
</comment>
<keyword evidence="2" id="KW-1015">Disulfide bond</keyword>
<organism evidence="5 6">
    <name type="scientific">Mycena sanguinolenta</name>
    <dbReference type="NCBI Taxonomy" id="230812"/>
    <lineage>
        <taxon>Eukaryota</taxon>
        <taxon>Fungi</taxon>
        <taxon>Dikarya</taxon>
        <taxon>Basidiomycota</taxon>
        <taxon>Agaricomycotina</taxon>
        <taxon>Agaricomycetes</taxon>
        <taxon>Agaricomycetidae</taxon>
        <taxon>Agaricales</taxon>
        <taxon>Marasmiineae</taxon>
        <taxon>Mycenaceae</taxon>
        <taxon>Mycena</taxon>
    </lineage>
</organism>
<gene>
    <name evidence="5" type="ORF">MSAN_02071200</name>
</gene>
<evidence type="ECO:0000259" key="4">
    <source>
        <dbReference type="PROSITE" id="PS51767"/>
    </source>
</evidence>
<feature type="domain" description="Peptidase A1" evidence="4">
    <location>
        <begin position="69"/>
        <end position="377"/>
    </location>
</feature>
<evidence type="ECO:0000313" key="5">
    <source>
        <dbReference type="EMBL" id="KAF7341725.1"/>
    </source>
</evidence>
<feature type="signal peptide" evidence="3">
    <location>
        <begin position="1"/>
        <end position="19"/>
    </location>
</feature>
<dbReference type="InterPro" id="IPR021109">
    <property type="entry name" value="Peptidase_aspartic_dom_sf"/>
</dbReference>
<dbReference type="PRINTS" id="PR00792">
    <property type="entry name" value="PEPSIN"/>
</dbReference>
<accession>A0A8H7CL72</accession>
<comment type="similarity">
    <text evidence="1">Belongs to the peptidase A1 family.</text>
</comment>
<dbReference type="PANTHER" id="PTHR47966:SF51">
    <property type="entry name" value="BETA-SITE APP-CLEAVING ENZYME, ISOFORM A-RELATED"/>
    <property type="match status" value="1"/>
</dbReference>
<dbReference type="EMBL" id="JACAZH010000027">
    <property type="protein sequence ID" value="KAF7341725.1"/>
    <property type="molecule type" value="Genomic_DNA"/>
</dbReference>
<dbReference type="SUPFAM" id="SSF50630">
    <property type="entry name" value="Acid proteases"/>
    <property type="match status" value="1"/>
</dbReference>
<evidence type="ECO:0000256" key="3">
    <source>
        <dbReference type="SAM" id="SignalP"/>
    </source>
</evidence>
<feature type="chain" id="PRO_5034721896" evidence="3">
    <location>
        <begin position="20"/>
        <end position="380"/>
    </location>
</feature>
<proteinExistence type="inferred from homology"/>
<evidence type="ECO:0000256" key="2">
    <source>
        <dbReference type="PIRSR" id="PIRSR601461-2"/>
    </source>
</evidence>
<name>A0A8H7CL72_9AGAR</name>
<dbReference type="GO" id="GO:0004190">
    <property type="term" value="F:aspartic-type endopeptidase activity"/>
    <property type="evidence" value="ECO:0007669"/>
    <property type="project" value="InterPro"/>
</dbReference>
<dbReference type="PANTHER" id="PTHR47966">
    <property type="entry name" value="BETA-SITE APP-CLEAVING ENZYME, ISOFORM A-RELATED"/>
    <property type="match status" value="1"/>
</dbReference>
<dbReference type="OrthoDB" id="15189at2759"/>
<protein>
    <submittedName>
        <fullName evidence="5">Acid protease</fullName>
    </submittedName>
</protein>
<keyword evidence="5" id="KW-0378">Hydrolase</keyword>
<dbReference type="Proteomes" id="UP000623467">
    <property type="component" value="Unassembled WGS sequence"/>
</dbReference>
<dbReference type="Pfam" id="PF00026">
    <property type="entry name" value="Asp"/>
    <property type="match status" value="1"/>
</dbReference>
<keyword evidence="5" id="KW-0645">Protease</keyword>
<dbReference type="PROSITE" id="PS51767">
    <property type="entry name" value="PEPTIDASE_A1"/>
    <property type="match status" value="1"/>
</dbReference>
<keyword evidence="6" id="KW-1185">Reference proteome</keyword>